<evidence type="ECO:0000313" key="1">
    <source>
        <dbReference type="EMBL" id="KAB1071681.1"/>
    </source>
</evidence>
<dbReference type="EMBL" id="VZZJ01000018">
    <property type="protein sequence ID" value="KAB1071681.1"/>
    <property type="molecule type" value="Genomic_DNA"/>
</dbReference>
<sequence length="66" mass="7315">MTTDSLPQGEVTFLGRGLAVMNGRRLSLKVCPHCSQRNEQRTVDKGYCNWCAYVPTLSDARPVSAE</sequence>
<evidence type="ECO:0000313" key="2">
    <source>
        <dbReference type="Proteomes" id="UP000441523"/>
    </source>
</evidence>
<accession>A0A6N6MQY2</accession>
<reference evidence="1 2" key="1">
    <citation type="submission" date="2019-09" db="EMBL/GenBank/DDBJ databases">
        <title>YIM 132548 draft genome.</title>
        <authorList>
            <person name="Jiang L."/>
        </authorList>
    </citation>
    <scope>NUCLEOTIDE SEQUENCE [LARGE SCALE GENOMIC DNA]</scope>
    <source>
        <strain evidence="1 2">YIM 132548</strain>
    </source>
</reference>
<gene>
    <name evidence="1" type="ORF">F6X51_18985</name>
</gene>
<name>A0A6N6MQY2_9HYPH</name>
<organism evidence="1 2">
    <name type="scientific">Methylobacterium planeticum</name>
    <dbReference type="NCBI Taxonomy" id="2615211"/>
    <lineage>
        <taxon>Bacteria</taxon>
        <taxon>Pseudomonadati</taxon>
        <taxon>Pseudomonadota</taxon>
        <taxon>Alphaproteobacteria</taxon>
        <taxon>Hyphomicrobiales</taxon>
        <taxon>Methylobacteriaceae</taxon>
        <taxon>Methylobacterium</taxon>
    </lineage>
</organism>
<keyword evidence="2" id="KW-1185">Reference proteome</keyword>
<comment type="caution">
    <text evidence="1">The sequence shown here is derived from an EMBL/GenBank/DDBJ whole genome shotgun (WGS) entry which is preliminary data.</text>
</comment>
<dbReference type="AlphaFoldDB" id="A0A6N6MQY2"/>
<proteinExistence type="predicted"/>
<protein>
    <submittedName>
        <fullName evidence="1">Uncharacterized protein</fullName>
    </submittedName>
</protein>
<dbReference type="Proteomes" id="UP000441523">
    <property type="component" value="Unassembled WGS sequence"/>
</dbReference>